<comment type="caution">
    <text evidence="1">The sequence shown here is derived from an EMBL/GenBank/DDBJ whole genome shotgun (WGS) entry which is preliminary data.</text>
</comment>
<sequence>MPRRHDRSQKQGGKYDADGDKNTAALIRTAKRRLMTALGDAERLVGRTRVRPPPVRRRRRQLPSHRRLSGPRKASAATWTVQENGEPVSFVSHTRWREQPRCVRGAAPDTLDELFRGRTLQDRHPNEPRAVYSEAEVGSLCPICGTLVFQWEAHAVGALHLERVAALSASCPEPTESDLQAALHVLQAAQPWMLAASMAAIQPPPPPLPANDDEEAQQEPAEFSPPSSHGSSPYRPESPTREPPFNPELDKDLPRT</sequence>
<name>A0AC60PGX9_IXOPE</name>
<keyword evidence="2" id="KW-1185">Reference proteome</keyword>
<dbReference type="Proteomes" id="UP000805193">
    <property type="component" value="Unassembled WGS sequence"/>
</dbReference>
<accession>A0AC60PGX9</accession>
<proteinExistence type="predicted"/>
<reference evidence="1 2" key="1">
    <citation type="journal article" date="2020" name="Cell">
        <title>Large-Scale Comparative Analyses of Tick Genomes Elucidate Their Genetic Diversity and Vector Capacities.</title>
        <authorList>
            <consortium name="Tick Genome and Microbiome Consortium (TIGMIC)"/>
            <person name="Jia N."/>
            <person name="Wang J."/>
            <person name="Shi W."/>
            <person name="Du L."/>
            <person name="Sun Y."/>
            <person name="Zhan W."/>
            <person name="Jiang J.F."/>
            <person name="Wang Q."/>
            <person name="Zhang B."/>
            <person name="Ji P."/>
            <person name="Bell-Sakyi L."/>
            <person name="Cui X.M."/>
            <person name="Yuan T.T."/>
            <person name="Jiang B.G."/>
            <person name="Yang W.F."/>
            <person name="Lam T.T."/>
            <person name="Chang Q.C."/>
            <person name="Ding S.J."/>
            <person name="Wang X.J."/>
            <person name="Zhu J.G."/>
            <person name="Ruan X.D."/>
            <person name="Zhao L."/>
            <person name="Wei J.T."/>
            <person name="Ye R.Z."/>
            <person name="Que T.C."/>
            <person name="Du C.H."/>
            <person name="Zhou Y.H."/>
            <person name="Cheng J.X."/>
            <person name="Dai P.F."/>
            <person name="Guo W.B."/>
            <person name="Han X.H."/>
            <person name="Huang E.J."/>
            <person name="Li L.F."/>
            <person name="Wei W."/>
            <person name="Gao Y.C."/>
            <person name="Liu J.Z."/>
            <person name="Shao H.Z."/>
            <person name="Wang X."/>
            <person name="Wang C.C."/>
            <person name="Yang T.C."/>
            <person name="Huo Q.B."/>
            <person name="Li W."/>
            <person name="Chen H.Y."/>
            <person name="Chen S.E."/>
            <person name="Zhou L.G."/>
            <person name="Ni X.B."/>
            <person name="Tian J.H."/>
            <person name="Sheng Y."/>
            <person name="Liu T."/>
            <person name="Pan Y.S."/>
            <person name="Xia L.Y."/>
            <person name="Li J."/>
            <person name="Zhao F."/>
            <person name="Cao W.C."/>
        </authorList>
    </citation>
    <scope>NUCLEOTIDE SEQUENCE [LARGE SCALE GENOMIC DNA]</scope>
    <source>
        <strain evidence="1">Iper-2018</strain>
    </source>
</reference>
<gene>
    <name evidence="1" type="ORF">HPB47_004291</name>
</gene>
<evidence type="ECO:0000313" key="2">
    <source>
        <dbReference type="Proteomes" id="UP000805193"/>
    </source>
</evidence>
<protein>
    <submittedName>
        <fullName evidence="1">Uncharacterized protein</fullName>
    </submittedName>
</protein>
<organism evidence="1 2">
    <name type="scientific">Ixodes persulcatus</name>
    <name type="common">Taiga tick</name>
    <dbReference type="NCBI Taxonomy" id="34615"/>
    <lineage>
        <taxon>Eukaryota</taxon>
        <taxon>Metazoa</taxon>
        <taxon>Ecdysozoa</taxon>
        <taxon>Arthropoda</taxon>
        <taxon>Chelicerata</taxon>
        <taxon>Arachnida</taxon>
        <taxon>Acari</taxon>
        <taxon>Parasitiformes</taxon>
        <taxon>Ixodida</taxon>
        <taxon>Ixodoidea</taxon>
        <taxon>Ixodidae</taxon>
        <taxon>Ixodinae</taxon>
        <taxon>Ixodes</taxon>
    </lineage>
</organism>
<evidence type="ECO:0000313" key="1">
    <source>
        <dbReference type="EMBL" id="KAG0419197.1"/>
    </source>
</evidence>
<dbReference type="EMBL" id="JABSTQ010010651">
    <property type="protein sequence ID" value="KAG0419197.1"/>
    <property type="molecule type" value="Genomic_DNA"/>
</dbReference>